<keyword evidence="4" id="KW-1185">Reference proteome</keyword>
<comment type="caution">
    <text evidence="3">The sequence shown here is derived from an EMBL/GenBank/DDBJ whole genome shotgun (WGS) entry which is preliminary data.</text>
</comment>
<protein>
    <recommendedName>
        <fullName evidence="2">PpiC domain-containing protein</fullName>
    </recommendedName>
</protein>
<keyword evidence="1" id="KW-0472">Membrane</keyword>
<dbReference type="GO" id="GO:0003755">
    <property type="term" value="F:peptidyl-prolyl cis-trans isomerase activity"/>
    <property type="evidence" value="ECO:0007669"/>
    <property type="project" value="InterPro"/>
</dbReference>
<evidence type="ECO:0000313" key="3">
    <source>
        <dbReference type="EMBL" id="MBB5270817.1"/>
    </source>
</evidence>
<feature type="transmembrane region" description="Helical" evidence="1">
    <location>
        <begin position="33"/>
        <end position="51"/>
    </location>
</feature>
<accession>A0A7W8HFC8</accession>
<evidence type="ECO:0000313" key="4">
    <source>
        <dbReference type="Proteomes" id="UP000532440"/>
    </source>
</evidence>
<sequence>MNHPKAGRGVAADIPTTSRTAPADRTRWLRDPLVHFLVFGAVVFAVDYAIASRQEYPSTITLGVDADAEIRKLFSDARGREPNAEELAALRQRWFDNELLYREGLALGLDRGDSAIRERVIYKALNVLQSDLQVPAGDEETVRAWFEKERLRYDEPPRVDLLEAVLPGKPTLEEVTAFAAALNAGQHTEQQGGLRVFKGRPEATIADGFGKEFAERMATLEIGKWHALGSKDGPRAIRVDGRTPGTPARFEDLREAVLQDWRDRRMQEMRTDAVRALGERYTLRVAGEKAR</sequence>
<dbReference type="Pfam" id="PF13145">
    <property type="entry name" value="Rotamase_2"/>
    <property type="match status" value="1"/>
</dbReference>
<dbReference type="AlphaFoldDB" id="A0A7W8HFC8"/>
<dbReference type="RefSeq" id="WP_183964545.1">
    <property type="nucleotide sequence ID" value="NZ_BAABEW010000010.1"/>
</dbReference>
<keyword evidence="1" id="KW-0812">Transmembrane</keyword>
<organism evidence="3 4">
    <name type="scientific">Quisquiliibacterium transsilvanicum</name>
    <dbReference type="NCBI Taxonomy" id="1549638"/>
    <lineage>
        <taxon>Bacteria</taxon>
        <taxon>Pseudomonadati</taxon>
        <taxon>Pseudomonadota</taxon>
        <taxon>Betaproteobacteria</taxon>
        <taxon>Burkholderiales</taxon>
        <taxon>Burkholderiaceae</taxon>
        <taxon>Quisquiliibacterium</taxon>
    </lineage>
</organism>
<proteinExistence type="predicted"/>
<dbReference type="Proteomes" id="UP000532440">
    <property type="component" value="Unassembled WGS sequence"/>
</dbReference>
<dbReference type="EMBL" id="JACHGB010000002">
    <property type="protein sequence ID" value="MBB5270817.1"/>
    <property type="molecule type" value="Genomic_DNA"/>
</dbReference>
<name>A0A7W8HFC8_9BURK</name>
<gene>
    <name evidence="3" type="ORF">HNQ70_000821</name>
</gene>
<keyword evidence="1" id="KW-1133">Transmembrane helix</keyword>
<feature type="domain" description="PpiC" evidence="2">
    <location>
        <begin position="138"/>
        <end position="254"/>
    </location>
</feature>
<dbReference type="InterPro" id="IPR000297">
    <property type="entry name" value="PPIase_PpiC"/>
</dbReference>
<reference evidence="3 4" key="1">
    <citation type="submission" date="2020-08" db="EMBL/GenBank/DDBJ databases">
        <title>Genomic Encyclopedia of Type Strains, Phase IV (KMG-IV): sequencing the most valuable type-strain genomes for metagenomic binning, comparative biology and taxonomic classification.</title>
        <authorList>
            <person name="Goeker M."/>
        </authorList>
    </citation>
    <scope>NUCLEOTIDE SEQUENCE [LARGE SCALE GENOMIC DNA]</scope>
    <source>
        <strain evidence="3 4">DSM 29781</strain>
    </source>
</reference>
<evidence type="ECO:0000259" key="2">
    <source>
        <dbReference type="Pfam" id="PF13145"/>
    </source>
</evidence>
<evidence type="ECO:0000256" key="1">
    <source>
        <dbReference type="SAM" id="Phobius"/>
    </source>
</evidence>